<organism evidence="1">
    <name type="scientific">bioreactor metagenome</name>
    <dbReference type="NCBI Taxonomy" id="1076179"/>
    <lineage>
        <taxon>unclassified sequences</taxon>
        <taxon>metagenomes</taxon>
        <taxon>ecological metagenomes</taxon>
    </lineage>
</organism>
<comment type="caution">
    <text evidence="1">The sequence shown here is derived from an EMBL/GenBank/DDBJ whole genome shotgun (WGS) entry which is preliminary data.</text>
</comment>
<reference evidence="1" key="1">
    <citation type="submission" date="2019-08" db="EMBL/GenBank/DDBJ databases">
        <authorList>
            <person name="Kucharzyk K."/>
            <person name="Murdoch R.W."/>
            <person name="Higgins S."/>
            <person name="Loffler F."/>
        </authorList>
    </citation>
    <scope>NUCLEOTIDE SEQUENCE</scope>
</reference>
<evidence type="ECO:0000313" key="1">
    <source>
        <dbReference type="EMBL" id="MPM96418.1"/>
    </source>
</evidence>
<proteinExistence type="predicted"/>
<name>A0A645E4V6_9ZZZZ</name>
<dbReference type="AlphaFoldDB" id="A0A645E4V6"/>
<dbReference type="EMBL" id="VSSQ01042799">
    <property type="protein sequence ID" value="MPM96418.1"/>
    <property type="molecule type" value="Genomic_DNA"/>
</dbReference>
<accession>A0A645E4V6</accession>
<sequence length="56" mass="6375">MSKLSKAHDLAFKLLCELEELKDGAFGPDTTEQLETLYEKADELQSELYDLIEAQL</sequence>
<gene>
    <name evidence="1" type="ORF">SDC9_143581</name>
</gene>
<protein>
    <submittedName>
        <fullName evidence="1">Uncharacterized protein</fullName>
    </submittedName>
</protein>